<feature type="compositionally biased region" description="Polar residues" evidence="1">
    <location>
        <begin position="18"/>
        <end position="32"/>
    </location>
</feature>
<evidence type="ECO:0000313" key="2">
    <source>
        <dbReference type="EMBL" id="KAG0590042.1"/>
    </source>
</evidence>
<name>A0A8T0J4A0_CERPU</name>
<accession>A0A8T0J4A0</accession>
<evidence type="ECO:0000256" key="1">
    <source>
        <dbReference type="SAM" id="MobiDB-lite"/>
    </source>
</evidence>
<dbReference type="AlphaFoldDB" id="A0A8T0J4A0"/>
<comment type="caution">
    <text evidence="2">The sequence shown here is derived from an EMBL/GenBank/DDBJ whole genome shotgun (WGS) entry which is preliminary data.</text>
</comment>
<gene>
    <name evidence="2" type="ORF">KC19_1G066600</name>
</gene>
<dbReference type="EMBL" id="CM026421">
    <property type="protein sequence ID" value="KAG0590042.1"/>
    <property type="molecule type" value="Genomic_DNA"/>
</dbReference>
<sequence>MTPTEAMICLQKPKLDDQTLSPSNSASKTSTGAPLFYHQARSLISEEPSSKILYKSPKLRHRRQAQTPRKL</sequence>
<feature type="region of interest" description="Disordered" evidence="1">
    <location>
        <begin position="1"/>
        <end position="33"/>
    </location>
</feature>
<keyword evidence="3" id="KW-1185">Reference proteome</keyword>
<proteinExistence type="predicted"/>
<organism evidence="2 3">
    <name type="scientific">Ceratodon purpureus</name>
    <name type="common">Fire moss</name>
    <name type="synonym">Dicranum purpureum</name>
    <dbReference type="NCBI Taxonomy" id="3225"/>
    <lineage>
        <taxon>Eukaryota</taxon>
        <taxon>Viridiplantae</taxon>
        <taxon>Streptophyta</taxon>
        <taxon>Embryophyta</taxon>
        <taxon>Bryophyta</taxon>
        <taxon>Bryophytina</taxon>
        <taxon>Bryopsida</taxon>
        <taxon>Dicranidae</taxon>
        <taxon>Pseudoditrichales</taxon>
        <taxon>Ditrichaceae</taxon>
        <taxon>Ceratodon</taxon>
    </lineage>
</organism>
<evidence type="ECO:0000313" key="3">
    <source>
        <dbReference type="Proteomes" id="UP000822688"/>
    </source>
</evidence>
<dbReference type="Proteomes" id="UP000822688">
    <property type="component" value="Chromosome 1"/>
</dbReference>
<protein>
    <submittedName>
        <fullName evidence="2">Uncharacterized protein</fullName>
    </submittedName>
</protein>
<reference evidence="2" key="1">
    <citation type="submission" date="2020-06" db="EMBL/GenBank/DDBJ databases">
        <title>WGS assembly of Ceratodon purpureus strain R40.</title>
        <authorList>
            <person name="Carey S.B."/>
            <person name="Jenkins J."/>
            <person name="Shu S."/>
            <person name="Lovell J.T."/>
            <person name="Sreedasyam A."/>
            <person name="Maumus F."/>
            <person name="Tiley G.P."/>
            <person name="Fernandez-Pozo N."/>
            <person name="Barry K."/>
            <person name="Chen C."/>
            <person name="Wang M."/>
            <person name="Lipzen A."/>
            <person name="Daum C."/>
            <person name="Saski C.A."/>
            <person name="Payton A.C."/>
            <person name="Mcbreen J.C."/>
            <person name="Conrad R.E."/>
            <person name="Kollar L.M."/>
            <person name="Olsson S."/>
            <person name="Huttunen S."/>
            <person name="Landis J.B."/>
            <person name="Wickett N.J."/>
            <person name="Johnson M.G."/>
            <person name="Rensing S.A."/>
            <person name="Grimwood J."/>
            <person name="Schmutz J."/>
            <person name="Mcdaniel S.F."/>
        </authorList>
    </citation>
    <scope>NUCLEOTIDE SEQUENCE</scope>
    <source>
        <strain evidence="2">R40</strain>
    </source>
</reference>